<dbReference type="OrthoDB" id="504708at2759"/>
<evidence type="ECO:0000256" key="1">
    <source>
        <dbReference type="SAM" id="SignalP"/>
    </source>
</evidence>
<reference evidence="3" key="1">
    <citation type="submission" date="2021-06" db="EMBL/GenBank/DDBJ databases">
        <authorList>
            <person name="Kallberg Y."/>
            <person name="Tangrot J."/>
            <person name="Rosling A."/>
        </authorList>
    </citation>
    <scope>NUCLEOTIDE SEQUENCE</scope>
    <source>
        <strain evidence="3">CL551</strain>
    </source>
</reference>
<feature type="signal peptide" evidence="1">
    <location>
        <begin position="1"/>
        <end position="27"/>
    </location>
</feature>
<name>A0A9N9CRV3_9GLOM</name>
<evidence type="ECO:0000313" key="4">
    <source>
        <dbReference type="Proteomes" id="UP000789342"/>
    </source>
</evidence>
<dbReference type="Proteomes" id="UP000789342">
    <property type="component" value="Unassembled WGS sequence"/>
</dbReference>
<dbReference type="Pfam" id="PF01522">
    <property type="entry name" value="Polysacc_deac_1"/>
    <property type="match status" value="1"/>
</dbReference>
<dbReference type="SUPFAM" id="SSF88713">
    <property type="entry name" value="Glycoside hydrolase/deacetylase"/>
    <property type="match status" value="1"/>
</dbReference>
<sequence length="475" mass="52020">MQRKNLFKVLLICVCLTSFNGPCTVEAAFSCDSTKCLPPNCFCPSINPPGGLALNQTPMFFTFTFDDSIQNSTLTVVETLLGNRKNPNGCPIKGTYYVSTQYTDYSLVTRWYSSGHEVADHTMTHVAIPPEDEIIGNKKALNSFAGIPNGKMLGFRTPFLNYTPETFNYLAEQGFLYDSSVTSVGSDDSWPYTLDNGLFHDCDKGFCNATTKHPGMFEIPMSSILDSSGVSHLMDPYLDGEPNVVEKWLKDNFNRHLNEGKVPFGLYIHPVQLTAITGRPDPAPRIKMLQDFLDWAIAQPNVWFVTSQQLIAWMKNPVPVSQLNTYEPFQCKIPKVGTEICNGLDDTGSGKIDAGLTESCNFNTEIWSTCYGCPSAKPSPANPVPSGGNRFRVPTTCDTAWWDPIKGVCMCKDATCSYTDLSQIPSTNTNNTPSSTSSGGTSVTGGSVKNSGVMKMINPGFSAVLTVVISWILLF</sequence>
<dbReference type="InterPro" id="IPR052740">
    <property type="entry name" value="CE4"/>
</dbReference>
<keyword evidence="1" id="KW-0732">Signal</keyword>
<dbReference type="GO" id="GO:0005975">
    <property type="term" value="P:carbohydrate metabolic process"/>
    <property type="evidence" value="ECO:0007669"/>
    <property type="project" value="InterPro"/>
</dbReference>
<dbReference type="AlphaFoldDB" id="A0A9N9CRV3"/>
<dbReference type="InterPro" id="IPR011330">
    <property type="entry name" value="Glyco_hydro/deAcase_b/a-brl"/>
</dbReference>
<feature type="domain" description="NodB homology" evidence="2">
    <location>
        <begin position="62"/>
        <end position="175"/>
    </location>
</feature>
<evidence type="ECO:0000313" key="3">
    <source>
        <dbReference type="EMBL" id="CAG8609851.1"/>
    </source>
</evidence>
<organism evidence="3 4">
    <name type="scientific">Acaulospora morrowiae</name>
    <dbReference type="NCBI Taxonomy" id="94023"/>
    <lineage>
        <taxon>Eukaryota</taxon>
        <taxon>Fungi</taxon>
        <taxon>Fungi incertae sedis</taxon>
        <taxon>Mucoromycota</taxon>
        <taxon>Glomeromycotina</taxon>
        <taxon>Glomeromycetes</taxon>
        <taxon>Diversisporales</taxon>
        <taxon>Acaulosporaceae</taxon>
        <taxon>Acaulospora</taxon>
    </lineage>
</organism>
<dbReference type="PANTHER" id="PTHR45985:SF3">
    <property type="entry name" value="CHITIN DEACETYLASE-LIKE 4"/>
    <property type="match status" value="1"/>
</dbReference>
<dbReference type="EMBL" id="CAJVPV010006753">
    <property type="protein sequence ID" value="CAG8609851.1"/>
    <property type="molecule type" value="Genomic_DNA"/>
</dbReference>
<proteinExistence type="predicted"/>
<comment type="caution">
    <text evidence="3">The sequence shown here is derived from an EMBL/GenBank/DDBJ whole genome shotgun (WGS) entry which is preliminary data.</text>
</comment>
<dbReference type="GO" id="GO:0016810">
    <property type="term" value="F:hydrolase activity, acting on carbon-nitrogen (but not peptide) bonds"/>
    <property type="evidence" value="ECO:0007669"/>
    <property type="project" value="InterPro"/>
</dbReference>
<dbReference type="InterPro" id="IPR002509">
    <property type="entry name" value="NODB_dom"/>
</dbReference>
<accession>A0A9N9CRV3</accession>
<dbReference type="CDD" id="cd10919">
    <property type="entry name" value="CE4_CDA_like"/>
    <property type="match status" value="1"/>
</dbReference>
<keyword evidence="4" id="KW-1185">Reference proteome</keyword>
<dbReference type="Gene3D" id="3.20.20.370">
    <property type="entry name" value="Glycoside hydrolase/deacetylase"/>
    <property type="match status" value="1"/>
</dbReference>
<gene>
    <name evidence="3" type="ORF">AMORRO_LOCUS8169</name>
</gene>
<evidence type="ECO:0000259" key="2">
    <source>
        <dbReference type="Pfam" id="PF01522"/>
    </source>
</evidence>
<protein>
    <submittedName>
        <fullName evidence="3">6229_t:CDS:1</fullName>
    </submittedName>
</protein>
<dbReference type="PANTHER" id="PTHR45985">
    <property type="match status" value="1"/>
</dbReference>
<feature type="chain" id="PRO_5040195274" evidence="1">
    <location>
        <begin position="28"/>
        <end position="475"/>
    </location>
</feature>